<feature type="transmembrane region" description="Helical" evidence="6">
    <location>
        <begin position="263"/>
        <end position="282"/>
    </location>
</feature>
<sequence>MAGLNSMTHQNNNNKLRLALWALVLPPLFWSGNTVLGKFTVIHVPPLLLNTLRWGLAAVLFAPFSWAYVKRDWDILFKHRWHMLGFALTGAVGYNSFLYLGLRSTSIVNASLILATTPAVFGALTALLLRERITAWQWFGALISMLGVLQIALRGDWLALASLNVHLGDVYVFAGVLSYSLYTVFLRFVPRVHPFAFMQVFFTLGCLGTLLWLTMNVAFGGSVSIDVPWSAVAWQIGYMAIFASIAATFFWNFGVKYVGAIRAGYYINLIPVFTIIWAVFLVGETVKFYQMVGMLVVCFGLLLALIKK</sequence>
<dbReference type="Proteomes" id="UP000294480">
    <property type="component" value="Unassembled WGS sequence"/>
</dbReference>
<protein>
    <submittedName>
        <fullName evidence="8">Drug/metabolite transporter (DMT)-like permease</fullName>
    </submittedName>
</protein>
<evidence type="ECO:0000256" key="1">
    <source>
        <dbReference type="ARBA" id="ARBA00004141"/>
    </source>
</evidence>
<dbReference type="InterPro" id="IPR000620">
    <property type="entry name" value="EamA_dom"/>
</dbReference>
<dbReference type="SUPFAM" id="SSF103481">
    <property type="entry name" value="Multidrug resistance efflux transporter EmrE"/>
    <property type="match status" value="2"/>
</dbReference>
<comment type="caution">
    <text evidence="8">The sequence shown here is derived from an EMBL/GenBank/DDBJ whole genome shotgun (WGS) entry which is preliminary data.</text>
</comment>
<keyword evidence="5 6" id="KW-0472">Membrane</keyword>
<dbReference type="PANTHER" id="PTHR32322:SF2">
    <property type="entry name" value="EAMA DOMAIN-CONTAINING PROTEIN"/>
    <property type="match status" value="1"/>
</dbReference>
<comment type="similarity">
    <text evidence="2">Belongs to the EamA transporter family.</text>
</comment>
<feature type="transmembrane region" description="Helical" evidence="6">
    <location>
        <begin position="196"/>
        <end position="219"/>
    </location>
</feature>
<evidence type="ECO:0000256" key="5">
    <source>
        <dbReference type="ARBA" id="ARBA00023136"/>
    </source>
</evidence>
<keyword evidence="4 6" id="KW-1133">Transmembrane helix</keyword>
<dbReference type="AlphaFoldDB" id="A0A4R6Y8T9"/>
<evidence type="ECO:0000256" key="6">
    <source>
        <dbReference type="SAM" id="Phobius"/>
    </source>
</evidence>
<feature type="transmembrane region" description="Helical" evidence="6">
    <location>
        <begin position="107"/>
        <end position="129"/>
    </location>
</feature>
<comment type="subcellular location">
    <subcellularLocation>
        <location evidence="1">Membrane</location>
        <topology evidence="1">Multi-pass membrane protein</topology>
    </subcellularLocation>
</comment>
<keyword evidence="3 6" id="KW-0812">Transmembrane</keyword>
<feature type="transmembrane region" description="Helical" evidence="6">
    <location>
        <begin position="231"/>
        <end position="251"/>
    </location>
</feature>
<dbReference type="EMBL" id="SNZE01000007">
    <property type="protein sequence ID" value="TDR31832.1"/>
    <property type="molecule type" value="Genomic_DNA"/>
</dbReference>
<evidence type="ECO:0000259" key="7">
    <source>
        <dbReference type="Pfam" id="PF00892"/>
    </source>
</evidence>
<keyword evidence="9" id="KW-1185">Reference proteome</keyword>
<dbReference type="InterPro" id="IPR037185">
    <property type="entry name" value="EmrE-like"/>
</dbReference>
<feature type="domain" description="EamA" evidence="7">
    <location>
        <begin position="19"/>
        <end position="151"/>
    </location>
</feature>
<dbReference type="PANTHER" id="PTHR32322">
    <property type="entry name" value="INNER MEMBRANE TRANSPORTER"/>
    <property type="match status" value="1"/>
</dbReference>
<evidence type="ECO:0000256" key="4">
    <source>
        <dbReference type="ARBA" id="ARBA00022989"/>
    </source>
</evidence>
<evidence type="ECO:0000256" key="3">
    <source>
        <dbReference type="ARBA" id="ARBA00022692"/>
    </source>
</evidence>
<dbReference type="GO" id="GO:0016020">
    <property type="term" value="C:membrane"/>
    <property type="evidence" value="ECO:0007669"/>
    <property type="project" value="UniProtKB-SubCell"/>
</dbReference>
<organism evidence="8 9">
    <name type="scientific">Hydromonas duriensis</name>
    <dbReference type="NCBI Taxonomy" id="1527608"/>
    <lineage>
        <taxon>Bacteria</taxon>
        <taxon>Pseudomonadati</taxon>
        <taxon>Pseudomonadota</taxon>
        <taxon>Betaproteobacteria</taxon>
        <taxon>Burkholderiales</taxon>
        <taxon>Burkholderiaceae</taxon>
        <taxon>Hydromonas</taxon>
    </lineage>
</organism>
<evidence type="ECO:0000256" key="2">
    <source>
        <dbReference type="ARBA" id="ARBA00007362"/>
    </source>
</evidence>
<name>A0A4R6Y8T9_9BURK</name>
<proteinExistence type="inferred from homology"/>
<accession>A0A4R6Y8T9</accession>
<feature type="transmembrane region" description="Helical" evidence="6">
    <location>
        <begin position="136"/>
        <end position="155"/>
    </location>
</feature>
<reference evidence="8 9" key="1">
    <citation type="submission" date="2019-03" db="EMBL/GenBank/DDBJ databases">
        <title>Genomic Encyclopedia of Type Strains, Phase IV (KMG-IV): sequencing the most valuable type-strain genomes for metagenomic binning, comparative biology and taxonomic classification.</title>
        <authorList>
            <person name="Goeker M."/>
        </authorList>
    </citation>
    <scope>NUCLEOTIDE SEQUENCE [LARGE SCALE GENOMIC DNA]</scope>
    <source>
        <strain evidence="8 9">DSM 102852</strain>
    </source>
</reference>
<dbReference type="InterPro" id="IPR050638">
    <property type="entry name" value="AA-Vitamin_Transporters"/>
</dbReference>
<gene>
    <name evidence="8" type="ORF">DFR44_10749</name>
</gene>
<dbReference type="OrthoDB" id="4167046at2"/>
<feature type="transmembrane region" description="Helical" evidence="6">
    <location>
        <begin position="170"/>
        <end position="189"/>
    </location>
</feature>
<dbReference type="Pfam" id="PF00892">
    <property type="entry name" value="EamA"/>
    <property type="match status" value="2"/>
</dbReference>
<evidence type="ECO:0000313" key="8">
    <source>
        <dbReference type="EMBL" id="TDR31832.1"/>
    </source>
</evidence>
<evidence type="ECO:0000313" key="9">
    <source>
        <dbReference type="Proteomes" id="UP000294480"/>
    </source>
</evidence>
<feature type="transmembrane region" description="Helical" evidence="6">
    <location>
        <begin position="81"/>
        <end position="101"/>
    </location>
</feature>
<feature type="transmembrane region" description="Helical" evidence="6">
    <location>
        <begin position="288"/>
        <end position="306"/>
    </location>
</feature>
<feature type="domain" description="EamA" evidence="7">
    <location>
        <begin position="167"/>
        <end position="305"/>
    </location>
</feature>
<feature type="transmembrane region" description="Helical" evidence="6">
    <location>
        <begin position="47"/>
        <end position="69"/>
    </location>
</feature>